<organism evidence="1 2">
    <name type="scientific">Thalassobacterium maritimum</name>
    <dbReference type="NCBI Taxonomy" id="3041265"/>
    <lineage>
        <taxon>Bacteria</taxon>
        <taxon>Pseudomonadati</taxon>
        <taxon>Verrucomicrobiota</taxon>
        <taxon>Opitutia</taxon>
        <taxon>Puniceicoccales</taxon>
        <taxon>Coraliomargaritaceae</taxon>
        <taxon>Thalassobacterium</taxon>
    </lineage>
</organism>
<dbReference type="RefSeq" id="WP_308949759.1">
    <property type="nucleotide sequence ID" value="NZ_JARXHW010000016.1"/>
</dbReference>
<proteinExistence type="predicted"/>
<sequence length="237" mass="27341">MSEPAAFSLTYRFRFPNGSVKEFLVQLDRQNCSLISPKRENYPNWTRLKFKQCRGCPLNSAEHEHCPVAVNIIDIVEFFQHSQSVEQTVVEVDTRQRVTKRGKTALFPAISSLIGIHMVTSGCPILDKLRPMARFHLPFADTEETVYRALSMYALAQYFRHQKGEEVDWDFEGLKKIYRDINQLNLDFSKRLHNESISEATTNAITSLDCFAQEIDFSISESMLEEIEGLFADYLNN</sequence>
<gene>
    <name evidence="1" type="ORF">QEH52_08645</name>
</gene>
<dbReference type="Proteomes" id="UP001225316">
    <property type="component" value="Unassembled WGS sequence"/>
</dbReference>
<evidence type="ECO:0000313" key="1">
    <source>
        <dbReference type="EMBL" id="MDQ8207575.1"/>
    </source>
</evidence>
<protein>
    <submittedName>
        <fullName evidence="1">Uncharacterized protein</fullName>
    </submittedName>
</protein>
<accession>A0ABU1AWR0</accession>
<dbReference type="EMBL" id="JARXHW010000016">
    <property type="protein sequence ID" value="MDQ8207575.1"/>
    <property type="molecule type" value="Genomic_DNA"/>
</dbReference>
<keyword evidence="2" id="KW-1185">Reference proteome</keyword>
<reference evidence="1 2" key="1">
    <citation type="submission" date="2023-04" db="EMBL/GenBank/DDBJ databases">
        <title>A novel bacteria isolated from coastal sediment.</title>
        <authorList>
            <person name="Liu X.-J."/>
            <person name="Du Z.-J."/>
        </authorList>
    </citation>
    <scope>NUCLEOTIDE SEQUENCE [LARGE SCALE GENOMIC DNA]</scope>
    <source>
        <strain evidence="1 2">SDUM461003</strain>
    </source>
</reference>
<name>A0ABU1AWR0_9BACT</name>
<dbReference type="Pfam" id="PF21842">
    <property type="entry name" value="DUF6901"/>
    <property type="match status" value="1"/>
</dbReference>
<comment type="caution">
    <text evidence="1">The sequence shown here is derived from an EMBL/GenBank/DDBJ whole genome shotgun (WGS) entry which is preliminary data.</text>
</comment>
<evidence type="ECO:0000313" key="2">
    <source>
        <dbReference type="Proteomes" id="UP001225316"/>
    </source>
</evidence>
<dbReference type="InterPro" id="IPR054196">
    <property type="entry name" value="DUF6901"/>
</dbReference>